<protein>
    <recommendedName>
        <fullName evidence="3">Ribosome assembly protein 3</fullName>
    </recommendedName>
</protein>
<evidence type="ECO:0000313" key="1">
    <source>
        <dbReference type="EMBL" id="WXA90704.1"/>
    </source>
</evidence>
<sequence>MGTREQKELEDLFDELDQLLKNGDVVADLNARGINASLAIVAAEGLRAYLRGEKDRAAEDFSTVGEEIAHRARVSKAQQPS</sequence>
<reference evidence="1 2" key="1">
    <citation type="submission" date="2021-12" db="EMBL/GenBank/DDBJ databases">
        <title>Discovery of the Pendulisporaceae a myxobacterial family with distinct sporulation behavior and unique specialized metabolism.</title>
        <authorList>
            <person name="Garcia R."/>
            <person name="Popoff A."/>
            <person name="Bader C.D."/>
            <person name="Loehr J."/>
            <person name="Walesch S."/>
            <person name="Walt C."/>
            <person name="Boldt J."/>
            <person name="Bunk B."/>
            <person name="Haeckl F.J.F.P.J."/>
            <person name="Gunesch A.P."/>
            <person name="Birkelbach J."/>
            <person name="Nuebel U."/>
            <person name="Pietschmann T."/>
            <person name="Bach T."/>
            <person name="Mueller R."/>
        </authorList>
    </citation>
    <scope>NUCLEOTIDE SEQUENCE [LARGE SCALE GENOMIC DNA]</scope>
    <source>
        <strain evidence="1 2">MSr12523</strain>
    </source>
</reference>
<dbReference type="Proteomes" id="UP001379533">
    <property type="component" value="Chromosome"/>
</dbReference>
<gene>
    <name evidence="1" type="ORF">LZC95_30155</name>
</gene>
<evidence type="ECO:0008006" key="3">
    <source>
        <dbReference type="Google" id="ProtNLM"/>
    </source>
</evidence>
<evidence type="ECO:0000313" key="2">
    <source>
        <dbReference type="Proteomes" id="UP001379533"/>
    </source>
</evidence>
<proteinExistence type="predicted"/>
<name>A0ABZ2JW64_9BACT</name>
<keyword evidence="2" id="KW-1185">Reference proteome</keyword>
<dbReference type="RefSeq" id="WP_394841322.1">
    <property type="nucleotide sequence ID" value="NZ_CP089982.1"/>
</dbReference>
<organism evidence="1 2">
    <name type="scientific">Pendulispora brunnea</name>
    <dbReference type="NCBI Taxonomy" id="2905690"/>
    <lineage>
        <taxon>Bacteria</taxon>
        <taxon>Pseudomonadati</taxon>
        <taxon>Myxococcota</taxon>
        <taxon>Myxococcia</taxon>
        <taxon>Myxococcales</taxon>
        <taxon>Sorangiineae</taxon>
        <taxon>Pendulisporaceae</taxon>
        <taxon>Pendulispora</taxon>
    </lineage>
</organism>
<accession>A0ABZ2JW64</accession>
<dbReference type="EMBL" id="CP089982">
    <property type="protein sequence ID" value="WXA90704.1"/>
    <property type="molecule type" value="Genomic_DNA"/>
</dbReference>